<dbReference type="Proteomes" id="UP000736787">
    <property type="component" value="Unassembled WGS sequence"/>
</dbReference>
<evidence type="ECO:0000313" key="2">
    <source>
        <dbReference type="Proteomes" id="UP000736787"/>
    </source>
</evidence>
<gene>
    <name evidence="1" type="ORF">PC117_g20688</name>
</gene>
<organism evidence="1 2">
    <name type="scientific">Phytophthora cactorum</name>
    <dbReference type="NCBI Taxonomy" id="29920"/>
    <lineage>
        <taxon>Eukaryota</taxon>
        <taxon>Sar</taxon>
        <taxon>Stramenopiles</taxon>
        <taxon>Oomycota</taxon>
        <taxon>Peronosporomycetes</taxon>
        <taxon>Peronosporales</taxon>
        <taxon>Peronosporaceae</taxon>
        <taxon>Phytophthora</taxon>
    </lineage>
</organism>
<reference evidence="1" key="1">
    <citation type="submission" date="2018-10" db="EMBL/GenBank/DDBJ databases">
        <title>Effector identification in a new, highly contiguous assembly of the strawberry crown rot pathogen Phytophthora cactorum.</title>
        <authorList>
            <person name="Armitage A.D."/>
            <person name="Nellist C.F."/>
            <person name="Bates H."/>
            <person name="Vickerstaff R.J."/>
            <person name="Harrison R.J."/>
        </authorList>
    </citation>
    <scope>NUCLEOTIDE SEQUENCE</scope>
    <source>
        <strain evidence="1">4040</strain>
    </source>
</reference>
<proteinExistence type="predicted"/>
<sequence>MTGRPLGAAGIVNVNSFRADDWPQRAIYTVKAASTWMMASCSDRRAPVMRSELSLTSSTSGGAGSGSTLDYSTYMVLHFRGRQDFHQCFAA</sequence>
<evidence type="ECO:0000313" key="1">
    <source>
        <dbReference type="EMBL" id="KAG2905702.1"/>
    </source>
</evidence>
<dbReference type="AlphaFoldDB" id="A0A8T1JYI9"/>
<protein>
    <submittedName>
        <fullName evidence="1">Uncharacterized protein</fullName>
    </submittedName>
</protein>
<accession>A0A8T1JYI9</accession>
<comment type="caution">
    <text evidence="1">The sequence shown here is derived from an EMBL/GenBank/DDBJ whole genome shotgun (WGS) entry which is preliminary data.</text>
</comment>
<dbReference type="EMBL" id="RCMK01000982">
    <property type="protein sequence ID" value="KAG2905702.1"/>
    <property type="molecule type" value="Genomic_DNA"/>
</dbReference>
<name>A0A8T1JYI9_9STRA</name>